<comment type="function">
    <text evidence="4">Required for maturation of urease via the functional incorporation of the urease nickel metallocenter.</text>
</comment>
<dbReference type="OrthoDB" id="9798842at2"/>
<comment type="subunit">
    <text evidence="4">UreD, UreF and UreG form a complex that acts as a GTP-hydrolysis-dependent molecular chaperone, activating the urease apoprotein by helping to assemble the nickel containing metallocenter of UreC. The UreE protein probably delivers the nickel.</text>
</comment>
<evidence type="ECO:0000256" key="4">
    <source>
        <dbReference type="HAMAP-Rule" id="MF_01384"/>
    </source>
</evidence>
<dbReference type="Pfam" id="PF01774">
    <property type="entry name" value="UreD"/>
    <property type="match status" value="1"/>
</dbReference>
<comment type="similarity">
    <text evidence="1 4">Belongs to the UreD family.</text>
</comment>
<name>I8I427_9GAMM</name>
<keyword evidence="6" id="KW-1185">Reference proteome</keyword>
<evidence type="ECO:0000256" key="3">
    <source>
        <dbReference type="ARBA" id="ARBA00023186"/>
    </source>
</evidence>
<dbReference type="InterPro" id="IPR002669">
    <property type="entry name" value="UreD"/>
</dbReference>
<dbReference type="PANTHER" id="PTHR33643:SF1">
    <property type="entry name" value="UREASE ACCESSORY PROTEIN D"/>
    <property type="match status" value="1"/>
</dbReference>
<dbReference type="EMBL" id="AKGD01000001">
    <property type="protein sequence ID" value="EIT70901.1"/>
    <property type="molecule type" value="Genomic_DNA"/>
</dbReference>
<gene>
    <name evidence="4" type="primary">ureD</name>
    <name evidence="5" type="ORF">WQQ_10380</name>
</gene>
<protein>
    <recommendedName>
        <fullName evidence="4">Urease accessory protein UreD</fullName>
    </recommendedName>
</protein>
<dbReference type="AlphaFoldDB" id="I8I427"/>
<dbReference type="RefSeq" id="WP_007183993.1">
    <property type="nucleotide sequence ID" value="NZ_AKGD01000001.1"/>
</dbReference>
<evidence type="ECO:0000313" key="6">
    <source>
        <dbReference type="Proteomes" id="UP000003704"/>
    </source>
</evidence>
<dbReference type="GO" id="GO:0005737">
    <property type="term" value="C:cytoplasm"/>
    <property type="evidence" value="ECO:0007669"/>
    <property type="project" value="UniProtKB-SubCell"/>
</dbReference>
<keyword evidence="3 4" id="KW-0143">Chaperone</keyword>
<evidence type="ECO:0000313" key="5">
    <source>
        <dbReference type="EMBL" id="EIT70901.1"/>
    </source>
</evidence>
<dbReference type="STRING" id="1172194.WQQ_10380"/>
<evidence type="ECO:0000256" key="1">
    <source>
        <dbReference type="ARBA" id="ARBA00007177"/>
    </source>
</evidence>
<dbReference type="GO" id="GO:0016151">
    <property type="term" value="F:nickel cation binding"/>
    <property type="evidence" value="ECO:0007669"/>
    <property type="project" value="UniProtKB-UniRule"/>
</dbReference>
<dbReference type="PATRIC" id="fig|1172194.4.peg.996"/>
<sequence>MLLTPISLAPPAHQRVHGALRIAYARDAQGRTRLADLYQRAPCRVLFPDVEADEPPQAVLLTTSGGLTSGDRLDIDIVARQGSRLTVSTQAAEKLYRALAGEPDAQVAVNLRVEPGATLEWLAQETILFDRSRLRRRIDVELSTDARLLATESVVFGRSAMGERYESGRLHEAWRVRRNGRLVWADALHLEGPMRAHRETAFAVGDASACATLLYAGDDAAALLPALRERLSEEDAQIAAATSFDGLLIVRMLSADAARLREALKRIAAILRSLALGLPDALPRVWTC</sequence>
<organism evidence="5 6">
    <name type="scientific">Hydrocarboniphaga effusa AP103</name>
    <dbReference type="NCBI Taxonomy" id="1172194"/>
    <lineage>
        <taxon>Bacteria</taxon>
        <taxon>Pseudomonadati</taxon>
        <taxon>Pseudomonadota</taxon>
        <taxon>Gammaproteobacteria</taxon>
        <taxon>Nevskiales</taxon>
        <taxon>Nevskiaceae</taxon>
        <taxon>Hydrocarboniphaga</taxon>
    </lineage>
</organism>
<keyword evidence="2 4" id="KW-0996">Nickel insertion</keyword>
<proteinExistence type="inferred from homology"/>
<keyword evidence="4" id="KW-0963">Cytoplasm</keyword>
<comment type="subcellular location">
    <subcellularLocation>
        <location evidence="4">Cytoplasm</location>
    </subcellularLocation>
</comment>
<comment type="caution">
    <text evidence="5">The sequence shown here is derived from an EMBL/GenBank/DDBJ whole genome shotgun (WGS) entry which is preliminary data.</text>
</comment>
<dbReference type="HAMAP" id="MF_01384">
    <property type="entry name" value="UreD"/>
    <property type="match status" value="1"/>
</dbReference>
<accession>I8I427</accession>
<reference evidence="5 6" key="1">
    <citation type="journal article" date="2012" name="J. Bacteriol.">
        <title>Genome Sequence of n-Alkane-Degrading Hydrocarboniphaga effusa Strain AP103T (ATCC BAA-332T).</title>
        <authorList>
            <person name="Chang H.K."/>
            <person name="Zylstra G.J."/>
            <person name="Chae J.C."/>
        </authorList>
    </citation>
    <scope>NUCLEOTIDE SEQUENCE [LARGE SCALE GENOMIC DNA]</scope>
    <source>
        <strain evidence="5 6">AP103</strain>
    </source>
</reference>
<dbReference type="PANTHER" id="PTHR33643">
    <property type="entry name" value="UREASE ACCESSORY PROTEIN D"/>
    <property type="match status" value="1"/>
</dbReference>
<dbReference type="Proteomes" id="UP000003704">
    <property type="component" value="Unassembled WGS sequence"/>
</dbReference>
<evidence type="ECO:0000256" key="2">
    <source>
        <dbReference type="ARBA" id="ARBA00022988"/>
    </source>
</evidence>